<evidence type="ECO:0000313" key="3">
    <source>
        <dbReference type="EMBL" id="KAK0420367.1"/>
    </source>
</evidence>
<dbReference type="PANTHER" id="PTHR12062:SF9">
    <property type="entry name" value="ALPHA-1,3-MANNOSYL-GLYCOPROTEIN 4-BETA-N-ACETYLGLUCOSAMINYLTRANSFERASE A, ISOFORM A"/>
    <property type="match status" value="1"/>
</dbReference>
<evidence type="ECO:0000256" key="1">
    <source>
        <dbReference type="SAM" id="MobiDB-lite"/>
    </source>
</evidence>
<dbReference type="GO" id="GO:0005793">
    <property type="term" value="C:endoplasmic reticulum-Golgi intermediate compartment"/>
    <property type="evidence" value="ECO:0007669"/>
    <property type="project" value="TreeGrafter"/>
</dbReference>
<gene>
    <name evidence="3" type="ORF">QR680_014638</name>
</gene>
<dbReference type="GO" id="GO:0005795">
    <property type="term" value="C:Golgi stack"/>
    <property type="evidence" value="ECO:0007669"/>
    <property type="project" value="TreeGrafter"/>
</dbReference>
<organism evidence="3 4">
    <name type="scientific">Steinernema hermaphroditum</name>
    <dbReference type="NCBI Taxonomy" id="289476"/>
    <lineage>
        <taxon>Eukaryota</taxon>
        <taxon>Metazoa</taxon>
        <taxon>Ecdysozoa</taxon>
        <taxon>Nematoda</taxon>
        <taxon>Chromadorea</taxon>
        <taxon>Rhabditida</taxon>
        <taxon>Tylenchina</taxon>
        <taxon>Panagrolaimomorpha</taxon>
        <taxon>Strongyloidoidea</taxon>
        <taxon>Steinernematidae</taxon>
        <taxon>Steinernema</taxon>
    </lineage>
</organism>
<dbReference type="InterPro" id="IPR057279">
    <property type="entry name" value="MGAT4"/>
</dbReference>
<dbReference type="GO" id="GO:0005783">
    <property type="term" value="C:endoplasmic reticulum"/>
    <property type="evidence" value="ECO:0007669"/>
    <property type="project" value="TreeGrafter"/>
</dbReference>
<sequence length="511" mass="58427">MVRRGTSLRSTVLKVGTAVLLLYLVRKWTEYEVSSKYEQLLAVERATTFRSPMDISNGQEVAHLSKEPQNLVPFPLYDVLPHLIKLPADALLNPAYPLKPRLKRSGNSTSPKIVVAIPSVYRAEVNYLRTTLDSLFENLSPEEALISKFIVMLAEIDSDSDQKIDHVAEELKKYFEPQVESGLLEFIVPPLDWYPPNLANTTPTFGDSPERMYWRTKQNLDYAYLMLYASHFFSTSRYYVQLEDDISAAKGYISTMMQYADGKGTDWLSCEFSKLGFIGKLFHIYDLPLIYRFILMFHADKPVDWLLDQLFEVKYCHHEEKNCVKKRINNIKRNYARPPLFQHLGRFSSLKGKKQNLREAGFNRFRVAHDAIATTKSGNPGVSHTDSSTDHGSGSLTDPYTSSGNFSLQNPHVGDYFLYHFKFPCTVLKISLTMCLPTAKPPSVIVRKVARIVNRRRERAAEEEIMWTSTSSTAMEYSVDADKALKISELRFEINDDTTPFCMERIAIQAS</sequence>
<feature type="region of interest" description="Disordered" evidence="1">
    <location>
        <begin position="374"/>
        <end position="396"/>
    </location>
</feature>
<accession>A0AA39I9N7</accession>
<dbReference type="EMBL" id="JAUCMV010000002">
    <property type="protein sequence ID" value="KAK0420367.1"/>
    <property type="molecule type" value="Genomic_DNA"/>
</dbReference>
<evidence type="ECO:0000259" key="2">
    <source>
        <dbReference type="Pfam" id="PF04666"/>
    </source>
</evidence>
<proteinExistence type="predicted"/>
<evidence type="ECO:0000313" key="4">
    <source>
        <dbReference type="Proteomes" id="UP001175271"/>
    </source>
</evidence>
<protein>
    <recommendedName>
        <fullName evidence="2">MGAT4 conserved region domain-containing protein</fullName>
    </recommendedName>
</protein>
<dbReference type="AlphaFoldDB" id="A0AA39I9N7"/>
<comment type="caution">
    <text evidence="3">The sequence shown here is derived from an EMBL/GenBank/DDBJ whole genome shotgun (WGS) entry which is preliminary data.</text>
</comment>
<dbReference type="Pfam" id="PF04666">
    <property type="entry name" value="MGAT4_cons"/>
    <property type="match status" value="1"/>
</dbReference>
<name>A0AA39I9N7_9BILA</name>
<keyword evidence="4" id="KW-1185">Reference proteome</keyword>
<dbReference type="GO" id="GO:0008375">
    <property type="term" value="F:acetylglucosaminyltransferase activity"/>
    <property type="evidence" value="ECO:0007669"/>
    <property type="project" value="TreeGrafter"/>
</dbReference>
<reference evidence="3" key="1">
    <citation type="submission" date="2023-06" db="EMBL/GenBank/DDBJ databases">
        <title>Genomic analysis of the entomopathogenic nematode Steinernema hermaphroditum.</title>
        <authorList>
            <person name="Schwarz E.M."/>
            <person name="Heppert J.K."/>
            <person name="Baniya A."/>
            <person name="Schwartz H.T."/>
            <person name="Tan C.-H."/>
            <person name="Antoshechkin I."/>
            <person name="Sternberg P.W."/>
            <person name="Goodrich-Blair H."/>
            <person name="Dillman A.R."/>
        </authorList>
    </citation>
    <scope>NUCLEOTIDE SEQUENCE</scope>
    <source>
        <strain evidence="3">PS9179</strain>
        <tissue evidence="3">Whole animal</tissue>
    </source>
</reference>
<dbReference type="PANTHER" id="PTHR12062">
    <property type="entry name" value="N-ACETYLGLUCOSAMINYLTRANSFERASE VI"/>
    <property type="match status" value="1"/>
</dbReference>
<dbReference type="InterPro" id="IPR006759">
    <property type="entry name" value="Glyco_transf_54"/>
</dbReference>
<dbReference type="GO" id="GO:0006487">
    <property type="term" value="P:protein N-linked glycosylation"/>
    <property type="evidence" value="ECO:0007669"/>
    <property type="project" value="TreeGrafter"/>
</dbReference>
<dbReference type="Proteomes" id="UP001175271">
    <property type="component" value="Unassembled WGS sequence"/>
</dbReference>
<feature type="domain" description="MGAT4 conserved region" evidence="2">
    <location>
        <begin position="98"/>
        <end position="360"/>
    </location>
</feature>